<evidence type="ECO:0000313" key="2">
    <source>
        <dbReference type="Proteomes" id="UP001224139"/>
    </source>
</evidence>
<comment type="caution">
    <text evidence="1">The sequence shown here is derived from an EMBL/GenBank/DDBJ whole genome shotgun (WGS) entry which is preliminary data.</text>
</comment>
<keyword evidence="2" id="KW-1185">Reference proteome</keyword>
<sequence length="53" mass="6051">MKKIIGLIVSLFLLFSTYAPMFTEAAEVLNKVGWVKKIESLLLMSRPFYNVSL</sequence>
<protein>
    <submittedName>
        <fullName evidence="1">Uncharacterized protein</fullName>
    </submittedName>
</protein>
<proteinExistence type="predicted"/>
<organism evidence="1 2">
    <name type="scientific">Bacillus hominis</name>
    <dbReference type="NCBI Taxonomy" id="2817478"/>
    <lineage>
        <taxon>Bacteria</taxon>
        <taxon>Bacillati</taxon>
        <taxon>Bacillota</taxon>
        <taxon>Bacilli</taxon>
        <taxon>Bacillales</taxon>
        <taxon>Bacillaceae</taxon>
        <taxon>Bacillus</taxon>
        <taxon>Bacillus cereus group</taxon>
    </lineage>
</organism>
<dbReference type="Proteomes" id="UP001224139">
    <property type="component" value="Unassembled WGS sequence"/>
</dbReference>
<accession>A0ABT7R961</accession>
<dbReference type="RefSeq" id="WP_289359662.1">
    <property type="nucleotide sequence ID" value="NZ_JAUCFG010000002.1"/>
</dbReference>
<dbReference type="EMBL" id="JAUCFG010000002">
    <property type="protein sequence ID" value="MDM5439474.1"/>
    <property type="molecule type" value="Genomic_DNA"/>
</dbReference>
<name>A0ABT7R961_9BACI</name>
<gene>
    <name evidence="1" type="ORF">QUG02_15425</name>
</gene>
<reference evidence="1 2" key="1">
    <citation type="submission" date="2023-06" db="EMBL/GenBank/DDBJ databases">
        <title>Comparative genomics of Bacillaceae isolates and their secondary metabolite potential.</title>
        <authorList>
            <person name="Song L."/>
            <person name="Nielsen L.J."/>
            <person name="Mohite O."/>
            <person name="Xu X."/>
            <person name="Weber T."/>
            <person name="Kovacs A.T."/>
        </authorList>
    </citation>
    <scope>NUCLEOTIDE SEQUENCE [LARGE SCALE GENOMIC DNA]</scope>
    <source>
        <strain evidence="1 2">DX2.1</strain>
    </source>
</reference>
<evidence type="ECO:0000313" key="1">
    <source>
        <dbReference type="EMBL" id="MDM5439474.1"/>
    </source>
</evidence>